<feature type="compositionally biased region" description="Low complexity" evidence="1">
    <location>
        <begin position="630"/>
        <end position="642"/>
    </location>
</feature>
<dbReference type="AlphaFoldDB" id="U6M3Q1"/>
<feature type="region of interest" description="Disordered" evidence="1">
    <location>
        <begin position="183"/>
        <end position="202"/>
    </location>
</feature>
<feature type="compositionally biased region" description="Basic and acidic residues" evidence="1">
    <location>
        <begin position="66"/>
        <end position="81"/>
    </location>
</feature>
<sequence length="732" mass="80088">MSQTSNQEPSGGRRGTKRQRRRSDGLSPREVMPLAHQQTSDLQTAQSALLPGVRTRRLTTSGQDYSQRRGQNEQLRRHEQRTSTQRRSVRRHLQLRQRQSPETTSGTCEAPNNAAPSAPSTQEGPTADAQWRQDTPNNACPEGQATRASTRQRRRAAGSRGPCGSTRASSCPMEPIEPDEPVCVLRTNADPPKDPSSPVLDGSSIPAFDKIWVEEEEEGKRLLTLLDRARSALLEPLFDFPAQPQLNWKPSSNTCLTGALGFSEALDEPSCVKAWKSYTLALLLFKYLYARGSEALSQQQPGCFSNPAKFEMHAANASEEALLAAQAAGIRSAKAREAVARAAMKLLCQVSTIDEAAVVIFGRFVSRLPYPPVGAVSRVWGVIDQLRHECSRIIIESALTSFVQAEVGHQLDGTRLVEERQQSGNAYEAFNENPHLQQQHELQQQSKHPDALHCNVPSQLLSIPVTESGKSCEQQRDQLPLKQQEGKEEQLQHGDDYDVYLVTILSAEASIALAPVGLRQMQPQLDNPTGHPPVCESQARIPAATHQDTFKEKTQSPECMGAHEQRSPPVCMVRPNEEETPVSLLAGQAATTGLPAATAQLQWIREALIMLRRIDDPQYVQLQRRKKTAATAGASAASPSPTQHGGSTLLPEDTADASTVAPLCPGSYKCVLPPPPRSSRLLYVMWVGVGGGPWGGRSNTWFNHRRCVSTDRNDESAAVNRVIAAETGKTGN</sequence>
<reference evidence="2" key="1">
    <citation type="submission" date="2013-10" db="EMBL/GenBank/DDBJ databases">
        <title>Genomic analysis of the causative agents of coccidiosis in chickens.</title>
        <authorList>
            <person name="Reid A.J."/>
            <person name="Blake D."/>
            <person name="Billington K."/>
            <person name="Browne H."/>
            <person name="Dunn M."/>
            <person name="Hung S."/>
            <person name="Kawahara F."/>
            <person name="Miranda-Saavedra D."/>
            <person name="Mourier T."/>
            <person name="Nagra H."/>
            <person name="Otto T.D."/>
            <person name="Rawlings N."/>
            <person name="Sanchez A."/>
            <person name="Sanders M."/>
            <person name="Subramaniam C."/>
            <person name="Tay Y."/>
            <person name="Dear P."/>
            <person name="Doerig C."/>
            <person name="Gruber A."/>
            <person name="Parkinson J."/>
            <person name="Shirley M."/>
            <person name="Wan K.L."/>
            <person name="Berriman M."/>
            <person name="Tomley F."/>
            <person name="Pain A."/>
        </authorList>
    </citation>
    <scope>NUCLEOTIDE SEQUENCE [LARGE SCALE GENOMIC DNA]</scope>
    <source>
        <strain evidence="2">Weybridge</strain>
    </source>
</reference>
<feature type="compositionally biased region" description="Polar residues" evidence="1">
    <location>
        <begin position="36"/>
        <end position="47"/>
    </location>
</feature>
<dbReference type="GeneID" id="25334269"/>
<dbReference type="Proteomes" id="UP000030763">
    <property type="component" value="Unassembled WGS sequence"/>
</dbReference>
<dbReference type="EMBL" id="HG719760">
    <property type="protein sequence ID" value="CDJ58636.1"/>
    <property type="molecule type" value="Genomic_DNA"/>
</dbReference>
<proteinExistence type="predicted"/>
<keyword evidence="3" id="KW-1185">Reference proteome</keyword>
<feature type="compositionally biased region" description="Polar residues" evidence="1">
    <location>
        <begin position="96"/>
        <end position="107"/>
    </location>
</feature>
<organism evidence="2 3">
    <name type="scientific">Eimeria maxima</name>
    <name type="common">Coccidian parasite</name>
    <dbReference type="NCBI Taxonomy" id="5804"/>
    <lineage>
        <taxon>Eukaryota</taxon>
        <taxon>Sar</taxon>
        <taxon>Alveolata</taxon>
        <taxon>Apicomplexa</taxon>
        <taxon>Conoidasida</taxon>
        <taxon>Coccidia</taxon>
        <taxon>Eucoccidiorida</taxon>
        <taxon>Eimeriorina</taxon>
        <taxon>Eimeriidae</taxon>
        <taxon>Eimeria</taxon>
    </lineage>
</organism>
<evidence type="ECO:0000313" key="2">
    <source>
        <dbReference type="EMBL" id="CDJ58636.1"/>
    </source>
</evidence>
<reference evidence="2" key="2">
    <citation type="submission" date="2013-10" db="EMBL/GenBank/DDBJ databases">
        <authorList>
            <person name="Aslett M."/>
        </authorList>
    </citation>
    <scope>NUCLEOTIDE SEQUENCE [LARGE SCALE GENOMIC DNA]</scope>
    <source>
        <strain evidence="2">Weybridge</strain>
    </source>
</reference>
<evidence type="ECO:0000313" key="3">
    <source>
        <dbReference type="Proteomes" id="UP000030763"/>
    </source>
</evidence>
<name>U6M3Q1_EIMMA</name>
<dbReference type="VEuPathDB" id="ToxoDB:EMWEY_00002830"/>
<feature type="region of interest" description="Disordered" evidence="1">
    <location>
        <begin position="630"/>
        <end position="653"/>
    </location>
</feature>
<gene>
    <name evidence="2" type="ORF">EMWEY_00002830</name>
</gene>
<feature type="region of interest" description="Disordered" evidence="1">
    <location>
        <begin position="1"/>
        <end position="176"/>
    </location>
</feature>
<protein>
    <submittedName>
        <fullName evidence="2">Uncharacterized protein</fullName>
    </submittedName>
</protein>
<dbReference type="RefSeq" id="XP_013335284.1">
    <property type="nucleotide sequence ID" value="XM_013479830.1"/>
</dbReference>
<feature type="compositionally biased region" description="Low complexity" evidence="1">
    <location>
        <begin position="110"/>
        <end position="120"/>
    </location>
</feature>
<accession>U6M3Q1</accession>
<feature type="region of interest" description="Disordered" evidence="1">
    <location>
        <begin position="467"/>
        <end position="490"/>
    </location>
</feature>
<dbReference type="OrthoDB" id="346700at2759"/>
<evidence type="ECO:0000256" key="1">
    <source>
        <dbReference type="SAM" id="MobiDB-lite"/>
    </source>
</evidence>